<gene>
    <name evidence="2" type="ORF">ACFFHQ_11215</name>
</gene>
<dbReference type="Pfam" id="PF14493">
    <property type="entry name" value="HTH_40"/>
    <property type="match status" value="1"/>
</dbReference>
<dbReference type="EMBL" id="JBHLVN010000055">
    <property type="protein sequence ID" value="MFC0297989.1"/>
    <property type="molecule type" value="Genomic_DNA"/>
</dbReference>
<name>A0ABV6GVS8_9BACL</name>
<accession>A0ABV6GVS8</accession>
<comment type="caution">
    <text evidence="2">The sequence shown here is derived from an EMBL/GenBank/DDBJ whole genome shotgun (WGS) entry which is preliminary data.</text>
</comment>
<dbReference type="PIRSF" id="PIRSF021350">
    <property type="entry name" value="UCP021350"/>
    <property type="match status" value="1"/>
</dbReference>
<reference evidence="2 3" key="1">
    <citation type="submission" date="2024-09" db="EMBL/GenBank/DDBJ databases">
        <authorList>
            <person name="Sun Q."/>
            <person name="Mori K."/>
        </authorList>
    </citation>
    <scope>NUCLEOTIDE SEQUENCE [LARGE SCALE GENOMIC DNA]</scope>
    <source>
        <strain evidence="2 3">CCM 7224</strain>
    </source>
</reference>
<dbReference type="InterPro" id="IPR029491">
    <property type="entry name" value="Helicase_HTH"/>
</dbReference>
<proteinExistence type="predicted"/>
<dbReference type="Proteomes" id="UP001589785">
    <property type="component" value="Unassembled WGS sequence"/>
</dbReference>
<evidence type="ECO:0000259" key="1">
    <source>
        <dbReference type="Pfam" id="PF14493"/>
    </source>
</evidence>
<feature type="domain" description="Helicase Helix-turn-helix" evidence="1">
    <location>
        <begin position="251"/>
        <end position="339"/>
    </location>
</feature>
<keyword evidence="3" id="KW-1185">Reference proteome</keyword>
<sequence length="348" mass="39963">MRQRYASFLLAHCLRRFNGERTLAAVYHLFSGKKSAQTLQDSKWFQLESFFGTWKDVTMAVLEGAARTLVEQRLAAPGGNRTYRLTGEGRRWLAEQETFFPRHLNGWRYHEAEPLFWQRLSLIGQTLSNLVYGRRFVPICRDERTLQWVKQYLLAKGSRQTLAELFYKELVQLLEAVSEEAAAIFTLRLTSAVRIGWTMEQIAAHLQKDALYVQFQFRNVLHYMMAEAEAGRAPMMAELMSGLAPAVLTQSAQKTYEWLQKGKTVGEIAELRRLRRSTIEDHIVEIAANVPGFSIAPFVDDEKAASIRAAARALKTRRLKEIREALDGKASYFEIRLVLAKEVGRWTN</sequence>
<organism evidence="2 3">
    <name type="scientific">Geobacillus jurassicus</name>
    <dbReference type="NCBI Taxonomy" id="235932"/>
    <lineage>
        <taxon>Bacteria</taxon>
        <taxon>Bacillati</taxon>
        <taxon>Bacillota</taxon>
        <taxon>Bacilli</taxon>
        <taxon>Bacillales</taxon>
        <taxon>Anoxybacillaceae</taxon>
        <taxon>Geobacillus</taxon>
    </lineage>
</organism>
<dbReference type="InterPro" id="IPR008308">
    <property type="entry name" value="YpbB-like"/>
</dbReference>
<evidence type="ECO:0000313" key="3">
    <source>
        <dbReference type="Proteomes" id="UP001589785"/>
    </source>
</evidence>
<evidence type="ECO:0000313" key="2">
    <source>
        <dbReference type="EMBL" id="MFC0297989.1"/>
    </source>
</evidence>
<protein>
    <submittedName>
        <fullName evidence="2">Helix-turn-helix domain-containing protein</fullName>
    </submittedName>
</protein>
<dbReference type="RefSeq" id="WP_066230191.1">
    <property type="nucleotide sequence ID" value="NZ_JBHLVN010000055.1"/>
</dbReference>